<dbReference type="Proteomes" id="UP000061468">
    <property type="component" value="Chromosome"/>
</dbReference>
<name>A0AAC9AD09_9ALTE</name>
<reference evidence="1 3" key="1">
    <citation type="submission" date="2015-12" db="EMBL/GenBank/DDBJ databases">
        <title>Intraspecies pangenome expansion in the marine bacterium Alteromonas.</title>
        <authorList>
            <person name="Lopez-Perez M."/>
            <person name="Rodriguez-Valera F."/>
        </authorList>
    </citation>
    <scope>NUCLEOTIDE SEQUENCE [LARGE SCALE GENOMIC DNA]</scope>
    <source>
        <strain evidence="1 3">UM8</strain>
    </source>
</reference>
<dbReference type="EMBL" id="CP013928">
    <property type="protein sequence ID" value="AMJ78156.1"/>
    <property type="molecule type" value="Genomic_DNA"/>
</dbReference>
<dbReference type="RefSeq" id="WP_012517921.1">
    <property type="nucleotide sequence ID" value="NZ_CAKMLI010000008.1"/>
</dbReference>
<organism evidence="1 3">
    <name type="scientific">Alteromonas mediterranea</name>
    <dbReference type="NCBI Taxonomy" id="314275"/>
    <lineage>
        <taxon>Bacteria</taxon>
        <taxon>Pseudomonadati</taxon>
        <taxon>Pseudomonadota</taxon>
        <taxon>Gammaproteobacteria</taxon>
        <taxon>Alteromonadales</taxon>
        <taxon>Alteromonadaceae</taxon>
        <taxon>Alteromonas/Salinimonas group</taxon>
        <taxon>Alteromonas</taxon>
    </lineage>
</organism>
<evidence type="ECO:0000313" key="3">
    <source>
        <dbReference type="Proteomes" id="UP000061468"/>
    </source>
</evidence>
<gene>
    <name evidence="1" type="ORF">AV942_07525</name>
    <name evidence="2" type="ORF">BM524_06555</name>
</gene>
<evidence type="ECO:0000313" key="1">
    <source>
        <dbReference type="EMBL" id="AMJ78156.1"/>
    </source>
</evidence>
<reference evidence="2 4" key="2">
    <citation type="submission" date="2016-11" db="EMBL/GenBank/DDBJ databases">
        <title>Networking in microbes: conjugative elements and plasmids in the genus Alteromonas.</title>
        <authorList>
            <person name="Lopez-Perez M."/>
            <person name="Ramon-Marco N."/>
            <person name="Rodriguez-Valera F."/>
        </authorList>
    </citation>
    <scope>NUCLEOTIDE SEQUENCE [LARGE SCALE GENOMIC DNA]</scope>
    <source>
        <strain evidence="2 4">CP48</strain>
    </source>
</reference>
<evidence type="ECO:0000313" key="4">
    <source>
        <dbReference type="Proteomes" id="UP000182101"/>
    </source>
</evidence>
<dbReference type="GeneID" id="56341923"/>
<proteinExistence type="predicted"/>
<dbReference type="Proteomes" id="UP000182101">
    <property type="component" value="Chromosome"/>
</dbReference>
<protein>
    <submittedName>
        <fullName evidence="1">Uncharacterized protein</fullName>
    </submittedName>
</protein>
<accession>A0AAC9AD09</accession>
<dbReference type="EMBL" id="CP018024">
    <property type="protein sequence ID" value="APD89487.1"/>
    <property type="molecule type" value="Genomic_DNA"/>
</dbReference>
<dbReference type="OMA" id="KCSNRED"/>
<sequence>MIDTQSFAHLSCLIEGIALVKHSENRSSQDLKTLLESQGYDAAIAANTAEALSEQLQLAS</sequence>
<dbReference type="AlphaFoldDB" id="A0AAC9AD09"/>
<evidence type="ECO:0000313" key="2">
    <source>
        <dbReference type="EMBL" id="APD89487.1"/>
    </source>
</evidence>